<reference evidence="4" key="2">
    <citation type="journal article" date="2023" name="IMA Fungus">
        <title>Comparative genomic study of the Penicillium genus elucidates a diverse pangenome and 15 lateral gene transfer events.</title>
        <authorList>
            <person name="Petersen C."/>
            <person name="Sorensen T."/>
            <person name="Nielsen M.R."/>
            <person name="Sondergaard T.E."/>
            <person name="Sorensen J.L."/>
            <person name="Fitzpatrick D.A."/>
            <person name="Frisvad J.C."/>
            <person name="Nielsen K.L."/>
        </authorList>
    </citation>
    <scope>NUCLEOTIDE SEQUENCE</scope>
    <source>
        <strain evidence="4">IBT 30069</strain>
    </source>
</reference>
<dbReference type="SFLD" id="SFLDS00036">
    <property type="entry name" value="Aromatic_Prenyltransferase"/>
    <property type="match status" value="1"/>
</dbReference>
<gene>
    <name evidence="4" type="ORF">N7456_002626</name>
</gene>
<dbReference type="InterPro" id="IPR017795">
    <property type="entry name" value="ABBA_NscD-like"/>
</dbReference>
<sequence>MTVVQETHIQAPLGKLKAPMPDDRPWQVLGSLLPFNSPDHKLWWEKFGSITQDHLEGTNYSVGAQYRYLLMLHSMILPVLGPLPNKARTNLKWPFFLNNNDPCEISVNYQGNSEPCVRLAIDPSGPMAGTKQDPMNDHVPRRLLENLTSMQSDIDFQLFDHFNDNMVLSNKMARNHWESVKEHEIKSQRILAFDLQDDSFTVKTYCVPLIRSLTTGVDPLSLTFDSIKAICSDSTVLSALSMVDNYLAGPESLALDFNTYMSFDLKELVDSRFKIYVAAKVKSSEEAYDFWTLGGRLKGEEIERGFELVQRIWDIVWESPLPSGKPREYIPIHWNWEFSPKSPYPVPKAYFQLWDEYDGVVPEAVTSLFEHLGWTEYLATHRKIENASYSAFDLNKTVEVYTWVSIAFSNKKGPYVTVYSNPAACL</sequence>
<name>A0A9W9KQD4_9EURO</name>
<dbReference type="OrthoDB" id="3354387at2759"/>
<accession>A0A9W9KQD4</accession>
<evidence type="ECO:0000313" key="4">
    <source>
        <dbReference type="EMBL" id="KAJ5114092.1"/>
    </source>
</evidence>
<evidence type="ECO:0000256" key="2">
    <source>
        <dbReference type="ARBA" id="ARBA00022679"/>
    </source>
</evidence>
<dbReference type="GO" id="GO:0009820">
    <property type="term" value="P:alkaloid metabolic process"/>
    <property type="evidence" value="ECO:0007669"/>
    <property type="project" value="InterPro"/>
</dbReference>
<dbReference type="CDD" id="cd13929">
    <property type="entry name" value="PT-DMATS_CymD"/>
    <property type="match status" value="1"/>
</dbReference>
<comment type="caution">
    <text evidence="4">The sequence shown here is derived from an EMBL/GenBank/DDBJ whole genome shotgun (WGS) entry which is preliminary data.</text>
</comment>
<feature type="binding site" evidence="3">
    <location>
        <position position="203"/>
    </location>
    <ligand>
        <name>dimethylallyl diphosphate</name>
        <dbReference type="ChEBI" id="CHEBI:57623"/>
    </ligand>
</feature>
<keyword evidence="5" id="KW-1185">Reference proteome</keyword>
<dbReference type="Proteomes" id="UP001149165">
    <property type="component" value="Unassembled WGS sequence"/>
</dbReference>
<dbReference type="PANTHER" id="PTHR40627">
    <property type="entry name" value="INDOLE PRENYLTRANSFERASE TDIB-RELATED"/>
    <property type="match status" value="1"/>
</dbReference>
<feature type="binding site" evidence="3">
    <location>
        <position position="274"/>
    </location>
    <ligand>
        <name>dimethylallyl diphosphate</name>
        <dbReference type="ChEBI" id="CHEBI:57623"/>
    </ligand>
</feature>
<feature type="binding site" evidence="3">
    <location>
        <position position="276"/>
    </location>
    <ligand>
        <name>dimethylallyl diphosphate</name>
        <dbReference type="ChEBI" id="CHEBI:57623"/>
    </ligand>
</feature>
<evidence type="ECO:0000256" key="1">
    <source>
        <dbReference type="ARBA" id="ARBA00010209"/>
    </source>
</evidence>
<dbReference type="AlphaFoldDB" id="A0A9W9KQD4"/>
<reference evidence="4" key="1">
    <citation type="submission" date="2022-11" db="EMBL/GenBank/DDBJ databases">
        <authorList>
            <person name="Petersen C."/>
        </authorList>
    </citation>
    <scope>NUCLEOTIDE SEQUENCE</scope>
    <source>
        <strain evidence="4">IBT 30069</strain>
    </source>
</reference>
<feature type="binding site" evidence="3">
    <location>
        <position position="350"/>
    </location>
    <ligand>
        <name>dimethylallyl diphosphate</name>
        <dbReference type="ChEBI" id="CHEBI:57623"/>
    </ligand>
</feature>
<dbReference type="PIRSF" id="PIRSF000509">
    <property type="entry name" value="Trp_DMAT"/>
    <property type="match status" value="1"/>
</dbReference>
<protein>
    <submittedName>
        <fullName evidence="4">Aromatic prenyltransferase</fullName>
    </submittedName>
</protein>
<evidence type="ECO:0000256" key="3">
    <source>
        <dbReference type="PIRSR" id="PIRSR000509-1"/>
    </source>
</evidence>
<dbReference type="InterPro" id="IPR033964">
    <property type="entry name" value="ABBA"/>
</dbReference>
<keyword evidence="2" id="KW-0808">Transferase</keyword>
<feature type="binding site" evidence="3">
    <location>
        <position position="272"/>
    </location>
    <ligand>
        <name>dimethylallyl diphosphate</name>
        <dbReference type="ChEBI" id="CHEBI:57623"/>
    </ligand>
</feature>
<feature type="binding site" evidence="3">
    <location>
        <position position="118"/>
    </location>
    <ligand>
        <name>dimethylallyl diphosphate</name>
        <dbReference type="ChEBI" id="CHEBI:57623"/>
    </ligand>
</feature>
<organism evidence="4 5">
    <name type="scientific">Penicillium angulare</name>
    <dbReference type="NCBI Taxonomy" id="116970"/>
    <lineage>
        <taxon>Eukaryota</taxon>
        <taxon>Fungi</taxon>
        <taxon>Dikarya</taxon>
        <taxon>Ascomycota</taxon>
        <taxon>Pezizomycotina</taxon>
        <taxon>Eurotiomycetes</taxon>
        <taxon>Eurotiomycetidae</taxon>
        <taxon>Eurotiales</taxon>
        <taxon>Aspergillaceae</taxon>
        <taxon>Penicillium</taxon>
    </lineage>
</organism>
<feature type="binding site" evidence="3">
    <location>
        <position position="205"/>
    </location>
    <ligand>
        <name>dimethylallyl diphosphate</name>
        <dbReference type="ChEBI" id="CHEBI:57623"/>
    </ligand>
</feature>
<dbReference type="PANTHER" id="PTHR40627:SF3">
    <property type="entry name" value="PRENYLTRANSFERASE ASQH2-RELATED"/>
    <property type="match status" value="1"/>
</dbReference>
<dbReference type="SFLD" id="SFLDG01162">
    <property type="entry name" value="I"/>
    <property type="match status" value="1"/>
</dbReference>
<evidence type="ECO:0000313" key="5">
    <source>
        <dbReference type="Proteomes" id="UP001149165"/>
    </source>
</evidence>
<dbReference type="GO" id="GO:0016765">
    <property type="term" value="F:transferase activity, transferring alkyl or aryl (other than methyl) groups"/>
    <property type="evidence" value="ECO:0007669"/>
    <property type="project" value="InterPro"/>
</dbReference>
<dbReference type="NCBIfam" id="TIGR03429">
    <property type="entry name" value="arom_pren_DMATS"/>
    <property type="match status" value="1"/>
</dbReference>
<feature type="binding site" evidence="3">
    <location>
        <position position="104"/>
    </location>
    <ligand>
        <name>L-tryptophan</name>
        <dbReference type="ChEBI" id="CHEBI:57912"/>
    </ligand>
</feature>
<proteinExistence type="inferred from homology"/>
<dbReference type="EMBL" id="JAPQKH010000002">
    <property type="protein sequence ID" value="KAJ5114092.1"/>
    <property type="molecule type" value="Genomic_DNA"/>
</dbReference>
<comment type="similarity">
    <text evidence="1">Belongs to the tryptophan dimethylallyltransferase family.</text>
</comment>
<dbReference type="InterPro" id="IPR012148">
    <property type="entry name" value="ABBA_DMATS-like"/>
</dbReference>
<dbReference type="Pfam" id="PF11991">
    <property type="entry name" value="Trp_DMAT"/>
    <property type="match status" value="1"/>
</dbReference>